<proteinExistence type="predicted"/>
<evidence type="ECO:0000313" key="2">
    <source>
        <dbReference type="EMBL" id="MBB4678611.1"/>
    </source>
</evidence>
<dbReference type="EMBL" id="JACHMH010000001">
    <property type="protein sequence ID" value="MBB4678611.1"/>
    <property type="molecule type" value="Genomic_DNA"/>
</dbReference>
<keyword evidence="3" id="KW-1185">Reference proteome</keyword>
<reference evidence="2 3" key="1">
    <citation type="submission" date="2020-08" db="EMBL/GenBank/DDBJ databases">
        <title>Sequencing the genomes of 1000 actinobacteria strains.</title>
        <authorList>
            <person name="Klenk H.-P."/>
        </authorList>
    </citation>
    <scope>NUCLEOTIDE SEQUENCE [LARGE SCALE GENOMIC DNA]</scope>
    <source>
        <strain evidence="2 3">DSM 44230</strain>
    </source>
</reference>
<dbReference type="InterPro" id="IPR033964">
    <property type="entry name" value="ABBA"/>
</dbReference>
<dbReference type="AlphaFoldDB" id="A0A7W7CCG9"/>
<keyword evidence="1" id="KW-0808">Transferase</keyword>
<name>A0A7W7CCG9_9PSEU</name>
<evidence type="ECO:0000256" key="1">
    <source>
        <dbReference type="ARBA" id="ARBA00022679"/>
    </source>
</evidence>
<dbReference type="GO" id="GO:0016740">
    <property type="term" value="F:transferase activity"/>
    <property type="evidence" value="ECO:0007669"/>
    <property type="project" value="UniProtKB-KW"/>
</dbReference>
<evidence type="ECO:0000313" key="3">
    <source>
        <dbReference type="Proteomes" id="UP000533598"/>
    </source>
</evidence>
<dbReference type="SFLD" id="SFLDS00036">
    <property type="entry name" value="Aromatic_Prenyltransferase"/>
    <property type="match status" value="1"/>
</dbReference>
<gene>
    <name evidence="2" type="ORF">HNR67_004729</name>
</gene>
<accession>A0A7W7CCG9</accession>
<organism evidence="2 3">
    <name type="scientific">Crossiella cryophila</name>
    <dbReference type="NCBI Taxonomy" id="43355"/>
    <lineage>
        <taxon>Bacteria</taxon>
        <taxon>Bacillati</taxon>
        <taxon>Actinomycetota</taxon>
        <taxon>Actinomycetes</taxon>
        <taxon>Pseudonocardiales</taxon>
        <taxon>Pseudonocardiaceae</taxon>
        <taxon>Crossiella</taxon>
    </lineage>
</organism>
<sequence>MTTMREFGETALRDLCRATNLTDLEPQALNGYRTLTESWGDRRVDQPPLWSTLTSDSTPLELSVLLTDGPIALRATVEALAEPANPATYWAAAQHLTTRLTESHDLSPSRLRRIEHLLTPDPARRPPMAAFHTLSWSRTRAPAGKIYLWLGGTPPRTCGATCDEVLTALGFPGQWPRLANAMHPEDVVSYLCLDLGEDPAARVKLYVQHRGRLSADRLARLDRLAPHRPAGDGPTLARLAEAAAARSGWPHGVPARTRLQWRSNSRRFWSCGTYLALVHHRPQPIDSVTHQFALTPHCRNDNESRTMIREVLTAYQAPESARAAYERCANAFAGPDPESQMYAHTYFSAQQTPDGPPRIAVYFNPRMFHSRHGLTNGDLDQARRFHHA</sequence>
<dbReference type="RefSeq" id="WP_185004464.1">
    <property type="nucleotide sequence ID" value="NZ_BAAAUI010000010.1"/>
</dbReference>
<comment type="caution">
    <text evidence="2">The sequence shown here is derived from an EMBL/GenBank/DDBJ whole genome shotgun (WGS) entry which is preliminary data.</text>
</comment>
<dbReference type="Proteomes" id="UP000533598">
    <property type="component" value="Unassembled WGS sequence"/>
</dbReference>
<evidence type="ECO:0008006" key="4">
    <source>
        <dbReference type="Google" id="ProtNLM"/>
    </source>
</evidence>
<protein>
    <recommendedName>
        <fullName evidence="4">Aromatic prenyltransferase, DMATS type</fullName>
    </recommendedName>
</protein>